<evidence type="ECO:0000256" key="1">
    <source>
        <dbReference type="ARBA" id="ARBA00006157"/>
    </source>
</evidence>
<keyword evidence="3" id="KW-0238">DNA-binding</keyword>
<dbReference type="InterPro" id="IPR010982">
    <property type="entry name" value="Lambda_DNA-bd_dom_sf"/>
</dbReference>
<dbReference type="EMBL" id="QYAZ01000001">
    <property type="protein sequence ID" value="KAB8123062.1"/>
    <property type="molecule type" value="Genomic_DNA"/>
</dbReference>
<keyword evidence="7" id="KW-1185">Reference proteome</keyword>
<name>A0ABQ6VS99_9PROT</name>
<keyword evidence="2" id="KW-0805">Transcription regulation</keyword>
<dbReference type="Proteomes" id="UP000427842">
    <property type="component" value="Unassembled WGS sequence"/>
</dbReference>
<evidence type="ECO:0000259" key="5">
    <source>
        <dbReference type="Pfam" id="PF13693"/>
    </source>
</evidence>
<feature type="domain" description="Ner winged helix-turn-helix DNA-binding" evidence="5">
    <location>
        <begin position="1"/>
        <end position="71"/>
    </location>
</feature>
<comment type="similarity">
    <text evidence="1">Belongs to the ner transcriptional regulatory family.</text>
</comment>
<evidence type="ECO:0000256" key="3">
    <source>
        <dbReference type="ARBA" id="ARBA00023125"/>
    </source>
</evidence>
<sequence length="94" mass="10357">MHAEDIKAEIRKRYGSLAKFSTMIGRDSRAVSKTIGTVGYSVPIEREIAKVLGREPQNIWPGRYHHDGSPVSMTVIRTPTALPCDAHRQNGVAA</sequence>
<comment type="caution">
    <text evidence="6">The sequence shown here is derived from an EMBL/GenBank/DDBJ whole genome shotgun (WGS) entry which is preliminary data.</text>
</comment>
<dbReference type="Pfam" id="PF13693">
    <property type="entry name" value="HTH_35"/>
    <property type="match status" value="1"/>
</dbReference>
<dbReference type="InterPro" id="IPR038722">
    <property type="entry name" value="Ner_HTH_dom"/>
</dbReference>
<evidence type="ECO:0000313" key="7">
    <source>
        <dbReference type="Proteomes" id="UP000427842"/>
    </source>
</evidence>
<dbReference type="SUPFAM" id="SSF47413">
    <property type="entry name" value="lambda repressor-like DNA-binding domains"/>
    <property type="match status" value="1"/>
</dbReference>
<dbReference type="Gene3D" id="1.10.260.40">
    <property type="entry name" value="lambda repressor-like DNA-binding domains"/>
    <property type="match status" value="1"/>
</dbReference>
<keyword evidence="4" id="KW-0804">Transcription</keyword>
<evidence type="ECO:0000256" key="4">
    <source>
        <dbReference type="ARBA" id="ARBA00023163"/>
    </source>
</evidence>
<gene>
    <name evidence="6" type="ORF">D3W54_01185</name>
</gene>
<organism evidence="6 7">
    <name type="scientific">Komagataeibacter medellinensis</name>
    <dbReference type="NCBI Taxonomy" id="1177712"/>
    <lineage>
        <taxon>Bacteria</taxon>
        <taxon>Pseudomonadati</taxon>
        <taxon>Pseudomonadota</taxon>
        <taxon>Alphaproteobacteria</taxon>
        <taxon>Acetobacterales</taxon>
        <taxon>Acetobacteraceae</taxon>
        <taxon>Komagataeibacter</taxon>
    </lineage>
</organism>
<protein>
    <submittedName>
        <fullName evidence="6">Transcriptional regulator</fullName>
    </submittedName>
</protein>
<evidence type="ECO:0000256" key="2">
    <source>
        <dbReference type="ARBA" id="ARBA00023015"/>
    </source>
</evidence>
<evidence type="ECO:0000313" key="6">
    <source>
        <dbReference type="EMBL" id="KAB8123062.1"/>
    </source>
</evidence>
<accession>A0ABQ6VS99</accession>
<reference evidence="6 7" key="1">
    <citation type="submission" date="2018-09" db="EMBL/GenBank/DDBJ databases">
        <title>Genome sequence and characterization of the bcs clusters for the production of nanocellulose from the low pH resistant strain Komagataeibacter medellinensis ID13488.</title>
        <authorList>
            <person name="Hernandez-Arriaga A.M."/>
            <person name="Del Cerro C."/>
            <person name="Urbina L."/>
            <person name="Eceiza A."/>
            <person name="Retegi A."/>
            <person name="Prieto M.A."/>
        </authorList>
    </citation>
    <scope>NUCLEOTIDE SEQUENCE [LARGE SCALE GENOMIC DNA]</scope>
    <source>
        <strain evidence="6 7">ID13488</strain>
    </source>
</reference>
<proteinExistence type="inferred from homology"/>